<evidence type="ECO:0000313" key="3">
    <source>
        <dbReference type="EMBL" id="MDN0069563.1"/>
    </source>
</evidence>
<feature type="transmembrane region" description="Helical" evidence="2">
    <location>
        <begin position="141"/>
        <end position="161"/>
    </location>
</feature>
<feature type="region of interest" description="Disordered" evidence="1">
    <location>
        <begin position="1"/>
        <end position="99"/>
    </location>
</feature>
<organism evidence="3 4">
    <name type="scientific">Collinsella ihumii</name>
    <dbReference type="NCBI Taxonomy" id="1720204"/>
    <lineage>
        <taxon>Bacteria</taxon>
        <taxon>Bacillati</taxon>
        <taxon>Actinomycetota</taxon>
        <taxon>Coriobacteriia</taxon>
        <taxon>Coriobacteriales</taxon>
        <taxon>Coriobacteriaceae</taxon>
        <taxon>Collinsella</taxon>
    </lineage>
</organism>
<reference evidence="3" key="1">
    <citation type="submission" date="2023-06" db="EMBL/GenBank/DDBJ databases">
        <authorList>
            <person name="Zeman M."/>
            <person name="Kubasova T."/>
            <person name="Jahodarova E."/>
            <person name="Nykrynova M."/>
            <person name="Rychlik I."/>
        </authorList>
    </citation>
    <scope>NUCLEOTIDE SEQUENCE</scope>
    <source>
        <strain evidence="3">15_COKtk</strain>
    </source>
</reference>
<protein>
    <submittedName>
        <fullName evidence="3">DUF4012 domain-containing protein</fullName>
    </submittedName>
</protein>
<dbReference type="InterPro" id="IPR025101">
    <property type="entry name" value="DUF4012"/>
</dbReference>
<dbReference type="RefSeq" id="WP_289827262.1">
    <property type="nucleotide sequence ID" value="NZ_JAUEIR010000006.1"/>
</dbReference>
<proteinExistence type="predicted"/>
<dbReference type="AlphaFoldDB" id="A0AAW7JUT7"/>
<dbReference type="Proteomes" id="UP001168505">
    <property type="component" value="Unassembled WGS sequence"/>
</dbReference>
<dbReference type="Pfam" id="PF13196">
    <property type="entry name" value="DUF4012"/>
    <property type="match status" value="1"/>
</dbReference>
<name>A0AAW7JUT7_9ACTN</name>
<sequence length="724" mass="75897">MADSNDMNGSGPQRPPRRRTAAGSGAGASQDTMQFIALAAKSREQAQAQGAPGSRPGAAGPAQGAAPQDGPYTEPVGRIETERGNASSEPTAFQGAPSGERAEFYDFGLPYGEDAGSRTDDGLVKRRHSRRDRRRRRIRRTVIAVVVLLVVALGVSGALLARSALSVRDRAGEAVGIVNSVKDKVTSGEFSTLPDDAARLQALCADIEAETSGPLWAAASVIPVVGSDVSAARELVSVLSEVSADALVPMAEQLAGATPGRLFADGSINVSAVCAVVDALADSAEVLGSANGRVQAIGDTHVAQVTELVETAKDGFAVLDGAVKASESLSPVLPAMLGAQGTRSYLVMAQNNVEIRANGGLGGSQGVITITDGQMEIGDFRGSLRVSDDQQVLLTDEENNLFNKMTGNVGKVTGDATMIPDFPRAASIIGQLWEAGMGQHVDGVIALDPVFLQYLLGLVGGVTLPDGTAVDGTNAATVLMHDVYWNYPQEESDAIFASVAQAAFDRILSGIGEADMAGLVQVFARGCDEGRFIVWMEDADEEQAIEDMGIANELPDAGDVDGVPEAGVYLNNVGYSKMDWYLDLNVDVSSGMKRGDGTTTYDVTVDIANTCTEAEAANLPGYVGVNKWMDDGSIQLVPLERYIVYLFAPAGGTISDVNVQVNGQADMTMKEGTYNGLNVTYGMLDLYDEESCTVTYTITVPSDAAGELQMRVTPTCQDAREGNL</sequence>
<feature type="compositionally biased region" description="Polar residues" evidence="1">
    <location>
        <begin position="1"/>
        <end position="11"/>
    </location>
</feature>
<evidence type="ECO:0000256" key="2">
    <source>
        <dbReference type="SAM" id="Phobius"/>
    </source>
</evidence>
<comment type="caution">
    <text evidence="3">The sequence shown here is derived from an EMBL/GenBank/DDBJ whole genome shotgun (WGS) entry which is preliminary data.</text>
</comment>
<feature type="compositionally biased region" description="Low complexity" evidence="1">
    <location>
        <begin position="45"/>
        <end position="71"/>
    </location>
</feature>
<keyword evidence="2" id="KW-0472">Membrane</keyword>
<evidence type="ECO:0000313" key="4">
    <source>
        <dbReference type="Proteomes" id="UP001168505"/>
    </source>
</evidence>
<evidence type="ECO:0000256" key="1">
    <source>
        <dbReference type="SAM" id="MobiDB-lite"/>
    </source>
</evidence>
<keyword evidence="2" id="KW-0812">Transmembrane</keyword>
<accession>A0AAW7JUT7</accession>
<gene>
    <name evidence="3" type="ORF">QVN40_07595</name>
</gene>
<keyword evidence="2" id="KW-1133">Transmembrane helix</keyword>
<dbReference type="EMBL" id="JAUEIR010000006">
    <property type="protein sequence ID" value="MDN0069563.1"/>
    <property type="molecule type" value="Genomic_DNA"/>
</dbReference>
<reference evidence="3" key="2">
    <citation type="submission" date="2023-08" db="EMBL/GenBank/DDBJ databases">
        <title>Identification and characterization of horizontal gene transfer across gut microbiota members of farm animals based on homology search.</title>
        <authorList>
            <person name="Schwarzerova J."/>
            <person name="Nykrynova M."/>
            <person name="Jureckova K."/>
            <person name="Cejkova D."/>
            <person name="Rychlik I."/>
        </authorList>
    </citation>
    <scope>NUCLEOTIDE SEQUENCE</scope>
    <source>
        <strain evidence="3">15_COKtk</strain>
    </source>
</reference>